<dbReference type="InterPro" id="IPR004276">
    <property type="entry name" value="GlycoTrans_28_N"/>
</dbReference>
<evidence type="ECO:0000313" key="13">
    <source>
        <dbReference type="EMBL" id="GAA0714112.1"/>
    </source>
</evidence>
<comment type="similarity">
    <text evidence="10">Belongs to the glycosyltransferase 28 family. MurG subfamily.</text>
</comment>
<dbReference type="InterPro" id="IPR006009">
    <property type="entry name" value="GlcNAc_MurG"/>
</dbReference>
<comment type="function">
    <text evidence="10">Cell wall formation. Catalyzes the transfer of a GlcNAc subunit on undecaprenyl-pyrophosphoryl-MurNAc-pentapeptide (lipid intermediate I) to form undecaprenyl-pyrophosphoryl-MurNAc-(pentapeptide)GlcNAc (lipid intermediate II).</text>
</comment>
<keyword evidence="1 10" id="KW-1003">Cell membrane</keyword>
<keyword evidence="4 10" id="KW-0808">Transferase</keyword>
<evidence type="ECO:0000256" key="9">
    <source>
        <dbReference type="ARBA" id="ARBA00023316"/>
    </source>
</evidence>
<evidence type="ECO:0000256" key="10">
    <source>
        <dbReference type="HAMAP-Rule" id="MF_00033"/>
    </source>
</evidence>
<name>A0ABN1IIB4_9GAMM</name>
<evidence type="ECO:0000313" key="14">
    <source>
        <dbReference type="Proteomes" id="UP001501523"/>
    </source>
</evidence>
<keyword evidence="5 10" id="KW-0133">Cell shape</keyword>
<evidence type="ECO:0000256" key="1">
    <source>
        <dbReference type="ARBA" id="ARBA00022475"/>
    </source>
</evidence>
<feature type="binding site" evidence="10">
    <location>
        <position position="253"/>
    </location>
    <ligand>
        <name>UDP-N-acetyl-alpha-D-glucosamine</name>
        <dbReference type="ChEBI" id="CHEBI:57705"/>
    </ligand>
</feature>
<evidence type="ECO:0000256" key="5">
    <source>
        <dbReference type="ARBA" id="ARBA00022960"/>
    </source>
</evidence>
<reference evidence="13 14" key="1">
    <citation type="journal article" date="2019" name="Int. J. Syst. Evol. Microbiol.">
        <title>The Global Catalogue of Microorganisms (GCM) 10K type strain sequencing project: providing services to taxonomists for standard genome sequencing and annotation.</title>
        <authorList>
            <consortium name="The Broad Institute Genomics Platform"/>
            <consortium name="The Broad Institute Genome Sequencing Center for Infectious Disease"/>
            <person name="Wu L."/>
            <person name="Ma J."/>
        </authorList>
    </citation>
    <scope>NUCLEOTIDE SEQUENCE [LARGE SCALE GENOMIC DNA]</scope>
    <source>
        <strain evidence="13 14">JCM 15421</strain>
    </source>
</reference>
<keyword evidence="8 10" id="KW-0131">Cell cycle</keyword>
<dbReference type="Pfam" id="PF04101">
    <property type="entry name" value="Glyco_tran_28_C"/>
    <property type="match status" value="1"/>
</dbReference>
<dbReference type="PANTHER" id="PTHR21015">
    <property type="entry name" value="UDP-N-ACETYLGLUCOSAMINE--N-ACETYLMURAMYL-(PENTAPEPTIDE) PYROPHOSPHORYL-UNDECAPRENOL N-ACETYLGLUCOSAMINE TRANSFERASE 1"/>
    <property type="match status" value="1"/>
</dbReference>
<comment type="subcellular location">
    <subcellularLocation>
        <location evidence="10">Cell membrane</location>
        <topology evidence="10">Peripheral membrane protein</topology>
        <orientation evidence="10">Cytoplasmic side</orientation>
    </subcellularLocation>
</comment>
<sequence length="366" mass="38184">MTASSSGTDRPTMNRPVLIMAGGTGGHIFPGLAVAAELATRKVPVIWLGADGGLETRLVPQHGLPLETLAISGMRGKGLLTLLVTPLRLIRAVAATRAVLKRHAPRSALSMGGYAAAPGGIAAWLARIPVVVHEQNSVPGFTNRLLARFARRVLAGFDDAFAGATWVGNPVRASIAALPQPGERFRDRAGPLRVLVLGGSQGSHALNVAFPQALGRLKDLAIVVRHQCGPHHLERARRVYGASRVEVSVESFIEDMAGAYAWADLVVCRAGALTLAELCAAGVASVLVPFPQAVDDHQTRNATQLVAQGAAVLAAEGADFERRLADAIATLAADPSRRLAMAEAARSLAKPDAASHIADVCLEVAA</sequence>
<dbReference type="SUPFAM" id="SSF53756">
    <property type="entry name" value="UDP-Glycosyltransferase/glycogen phosphorylase"/>
    <property type="match status" value="1"/>
</dbReference>
<gene>
    <name evidence="10 13" type="primary">murG</name>
    <name evidence="13" type="ORF">GCM10009105_18290</name>
</gene>
<keyword evidence="3 10" id="KW-0328">Glycosyltransferase</keyword>
<evidence type="ECO:0000256" key="2">
    <source>
        <dbReference type="ARBA" id="ARBA00022618"/>
    </source>
</evidence>
<feature type="binding site" evidence="10">
    <location>
        <begin position="24"/>
        <end position="26"/>
    </location>
    <ligand>
        <name>UDP-N-acetyl-alpha-D-glucosamine</name>
        <dbReference type="ChEBI" id="CHEBI:57705"/>
    </ligand>
</feature>
<dbReference type="CDD" id="cd03785">
    <property type="entry name" value="GT28_MurG"/>
    <property type="match status" value="1"/>
</dbReference>
<evidence type="ECO:0000256" key="8">
    <source>
        <dbReference type="ARBA" id="ARBA00023306"/>
    </source>
</evidence>
<keyword evidence="7 10" id="KW-0472">Membrane</keyword>
<feature type="binding site" evidence="10">
    <location>
        <position position="136"/>
    </location>
    <ligand>
        <name>UDP-N-acetyl-alpha-D-glucosamine</name>
        <dbReference type="ChEBI" id="CHEBI:57705"/>
    </ligand>
</feature>
<comment type="caution">
    <text evidence="13">The sequence shown here is derived from an EMBL/GenBank/DDBJ whole genome shotgun (WGS) entry which is preliminary data.</text>
</comment>
<evidence type="ECO:0000256" key="3">
    <source>
        <dbReference type="ARBA" id="ARBA00022676"/>
    </source>
</evidence>
<evidence type="ECO:0000259" key="11">
    <source>
        <dbReference type="Pfam" id="PF03033"/>
    </source>
</evidence>
<dbReference type="Gene3D" id="3.40.50.2000">
    <property type="entry name" value="Glycogen Phosphorylase B"/>
    <property type="match status" value="2"/>
</dbReference>
<dbReference type="PANTHER" id="PTHR21015:SF22">
    <property type="entry name" value="GLYCOSYLTRANSFERASE"/>
    <property type="match status" value="1"/>
</dbReference>
<keyword evidence="2 10" id="KW-0132">Cell division</keyword>
<dbReference type="EC" id="2.4.1.227" evidence="10"/>
<organism evidence="13 14">
    <name type="scientific">Dokdonella soli</name>
    <dbReference type="NCBI Taxonomy" id="529810"/>
    <lineage>
        <taxon>Bacteria</taxon>
        <taxon>Pseudomonadati</taxon>
        <taxon>Pseudomonadota</taxon>
        <taxon>Gammaproteobacteria</taxon>
        <taxon>Lysobacterales</taxon>
        <taxon>Rhodanobacteraceae</taxon>
        <taxon>Dokdonella</taxon>
    </lineage>
</organism>
<dbReference type="Proteomes" id="UP001501523">
    <property type="component" value="Unassembled WGS sequence"/>
</dbReference>
<dbReference type="EMBL" id="BAAAEU010000007">
    <property type="protein sequence ID" value="GAA0714112.1"/>
    <property type="molecule type" value="Genomic_DNA"/>
</dbReference>
<keyword evidence="6 10" id="KW-0573">Peptidoglycan synthesis</keyword>
<evidence type="ECO:0000256" key="4">
    <source>
        <dbReference type="ARBA" id="ARBA00022679"/>
    </source>
</evidence>
<feature type="binding site" evidence="10">
    <location>
        <position position="298"/>
    </location>
    <ligand>
        <name>UDP-N-acetyl-alpha-D-glucosamine</name>
        <dbReference type="ChEBI" id="CHEBI:57705"/>
    </ligand>
</feature>
<accession>A0ABN1IIB4</accession>
<feature type="binding site" evidence="10">
    <location>
        <position position="200"/>
    </location>
    <ligand>
        <name>UDP-N-acetyl-alpha-D-glucosamine</name>
        <dbReference type="ChEBI" id="CHEBI:57705"/>
    </ligand>
</feature>
<evidence type="ECO:0000259" key="12">
    <source>
        <dbReference type="Pfam" id="PF04101"/>
    </source>
</evidence>
<dbReference type="HAMAP" id="MF_00033">
    <property type="entry name" value="MurG"/>
    <property type="match status" value="1"/>
</dbReference>
<evidence type="ECO:0000256" key="7">
    <source>
        <dbReference type="ARBA" id="ARBA00023136"/>
    </source>
</evidence>
<feature type="domain" description="Glycosyltransferase family 28 N-terminal" evidence="11">
    <location>
        <begin position="17"/>
        <end position="154"/>
    </location>
</feature>
<feature type="domain" description="Glycosyl transferase family 28 C-terminal" evidence="12">
    <location>
        <begin position="194"/>
        <end position="356"/>
    </location>
</feature>
<comment type="pathway">
    <text evidence="10">Cell wall biogenesis; peptidoglycan biosynthesis.</text>
</comment>
<keyword evidence="14" id="KW-1185">Reference proteome</keyword>
<comment type="caution">
    <text evidence="10">Lacks conserved residue(s) required for the propagation of feature annotation.</text>
</comment>
<dbReference type="Pfam" id="PF03033">
    <property type="entry name" value="Glyco_transf_28"/>
    <property type="match status" value="1"/>
</dbReference>
<protein>
    <recommendedName>
        <fullName evidence="10">UDP-N-acetylglucosamine--N-acetylmuramyl-(pentapeptide) pyrophosphoryl-undecaprenol N-acetylglucosamine transferase</fullName>
        <ecNumber evidence="10">2.4.1.227</ecNumber>
    </recommendedName>
    <alternativeName>
        <fullName evidence="10">Undecaprenyl-PP-MurNAc-pentapeptide-UDPGlcNAc GlcNAc transferase</fullName>
    </alternativeName>
</protein>
<dbReference type="NCBIfam" id="TIGR01133">
    <property type="entry name" value="murG"/>
    <property type="match status" value="1"/>
</dbReference>
<proteinExistence type="inferred from homology"/>
<keyword evidence="9 10" id="KW-0961">Cell wall biogenesis/degradation</keyword>
<dbReference type="InterPro" id="IPR007235">
    <property type="entry name" value="Glyco_trans_28_C"/>
</dbReference>
<comment type="catalytic activity">
    <reaction evidence="10">
        <text>di-trans,octa-cis-undecaprenyl diphospho-N-acetyl-alpha-D-muramoyl-L-alanyl-D-glutamyl-meso-2,6-diaminopimeloyl-D-alanyl-D-alanine + UDP-N-acetyl-alpha-D-glucosamine = di-trans,octa-cis-undecaprenyl diphospho-[N-acetyl-alpha-D-glucosaminyl-(1-&gt;4)]-N-acetyl-alpha-D-muramoyl-L-alanyl-D-glutamyl-meso-2,6-diaminopimeloyl-D-alanyl-D-alanine + UDP + H(+)</text>
        <dbReference type="Rhea" id="RHEA:31227"/>
        <dbReference type="ChEBI" id="CHEBI:15378"/>
        <dbReference type="ChEBI" id="CHEBI:57705"/>
        <dbReference type="ChEBI" id="CHEBI:58223"/>
        <dbReference type="ChEBI" id="CHEBI:61387"/>
        <dbReference type="ChEBI" id="CHEBI:61388"/>
        <dbReference type="EC" id="2.4.1.227"/>
    </reaction>
</comment>
<feature type="binding site" evidence="10">
    <location>
        <position position="172"/>
    </location>
    <ligand>
        <name>UDP-N-acetyl-alpha-D-glucosamine</name>
        <dbReference type="ChEBI" id="CHEBI:57705"/>
    </ligand>
</feature>
<evidence type="ECO:0000256" key="6">
    <source>
        <dbReference type="ARBA" id="ARBA00022984"/>
    </source>
</evidence>